<feature type="transmembrane region" description="Helical" evidence="1">
    <location>
        <begin position="234"/>
        <end position="257"/>
    </location>
</feature>
<dbReference type="EMBL" id="JAMSHJ010000003">
    <property type="protein sequence ID" value="KAI5431232.1"/>
    <property type="molecule type" value="Genomic_DNA"/>
</dbReference>
<name>A0A9D4Y2M6_PEA</name>
<accession>A0A9D4Y2M6</accession>
<proteinExistence type="predicted"/>
<reference evidence="2 3" key="1">
    <citation type="journal article" date="2022" name="Nat. Genet.">
        <title>Improved pea reference genome and pan-genome highlight genomic features and evolutionary characteristics.</title>
        <authorList>
            <person name="Yang T."/>
            <person name="Liu R."/>
            <person name="Luo Y."/>
            <person name="Hu S."/>
            <person name="Wang D."/>
            <person name="Wang C."/>
            <person name="Pandey M.K."/>
            <person name="Ge S."/>
            <person name="Xu Q."/>
            <person name="Li N."/>
            <person name="Li G."/>
            <person name="Huang Y."/>
            <person name="Saxena R.K."/>
            <person name="Ji Y."/>
            <person name="Li M."/>
            <person name="Yan X."/>
            <person name="He Y."/>
            <person name="Liu Y."/>
            <person name="Wang X."/>
            <person name="Xiang C."/>
            <person name="Varshney R.K."/>
            <person name="Ding H."/>
            <person name="Gao S."/>
            <person name="Zong X."/>
        </authorList>
    </citation>
    <scope>NUCLEOTIDE SEQUENCE [LARGE SCALE GENOMIC DNA]</scope>
    <source>
        <strain evidence="2 3">cv. Zhongwan 6</strain>
    </source>
</reference>
<dbReference type="Gramene" id="Psat03G0541100-T1">
    <property type="protein sequence ID" value="KAI5431232.1"/>
    <property type="gene ID" value="KIW84_035411"/>
</dbReference>
<gene>
    <name evidence="2" type="ORF">KIW84_035411</name>
</gene>
<keyword evidence="1" id="KW-1133">Transmembrane helix</keyword>
<dbReference type="Proteomes" id="UP001058974">
    <property type="component" value="Chromosome 3"/>
</dbReference>
<comment type="caution">
    <text evidence="2">The sequence shown here is derived from an EMBL/GenBank/DDBJ whole genome shotgun (WGS) entry which is preliminary data.</text>
</comment>
<keyword evidence="1" id="KW-0812">Transmembrane</keyword>
<keyword evidence="3" id="KW-1185">Reference proteome</keyword>
<evidence type="ECO:0000313" key="2">
    <source>
        <dbReference type="EMBL" id="KAI5431232.1"/>
    </source>
</evidence>
<sequence>MITLEQSFPTFRPSVRLRSCGMSVRSIAMREKALLMIHLSSFTYVDVKEEVGTPFQALFITGELKKVGAPMSSLKDAARISTRFVQRQCQVMQPVFRNGGFIHENDQHSAAIIKDSDEDEAHANFVTHYQTCNKWISIDVPVVIHHSKLVPKPIECNDPTPSPNFNFPVFEAEEENDDEEVSDELSCLLEHEEKTIHPFEEQIELVNLGSEDDVKEVKIGSQLCPKAKKGFIDLLYNIMMYLLGPIKICLVWILRLWSIDCR</sequence>
<keyword evidence="1" id="KW-0472">Membrane</keyword>
<evidence type="ECO:0000256" key="1">
    <source>
        <dbReference type="SAM" id="Phobius"/>
    </source>
</evidence>
<organism evidence="2 3">
    <name type="scientific">Pisum sativum</name>
    <name type="common">Garden pea</name>
    <name type="synonym">Lathyrus oleraceus</name>
    <dbReference type="NCBI Taxonomy" id="3888"/>
    <lineage>
        <taxon>Eukaryota</taxon>
        <taxon>Viridiplantae</taxon>
        <taxon>Streptophyta</taxon>
        <taxon>Embryophyta</taxon>
        <taxon>Tracheophyta</taxon>
        <taxon>Spermatophyta</taxon>
        <taxon>Magnoliopsida</taxon>
        <taxon>eudicotyledons</taxon>
        <taxon>Gunneridae</taxon>
        <taxon>Pentapetalae</taxon>
        <taxon>rosids</taxon>
        <taxon>fabids</taxon>
        <taxon>Fabales</taxon>
        <taxon>Fabaceae</taxon>
        <taxon>Papilionoideae</taxon>
        <taxon>50 kb inversion clade</taxon>
        <taxon>NPAAA clade</taxon>
        <taxon>Hologalegina</taxon>
        <taxon>IRL clade</taxon>
        <taxon>Fabeae</taxon>
        <taxon>Lathyrus</taxon>
    </lineage>
</organism>
<dbReference type="AlphaFoldDB" id="A0A9D4Y2M6"/>
<protein>
    <submittedName>
        <fullName evidence="2">Uncharacterized protein</fullName>
    </submittedName>
</protein>
<evidence type="ECO:0000313" key="3">
    <source>
        <dbReference type="Proteomes" id="UP001058974"/>
    </source>
</evidence>